<evidence type="ECO:0000313" key="1">
    <source>
        <dbReference type="EMBL" id="AZN30718.1"/>
    </source>
</evidence>
<gene>
    <name evidence="1" type="ORF">EJO69_10690</name>
</gene>
<dbReference type="Pfam" id="PF19952">
    <property type="entry name" value="DUF6414"/>
    <property type="match status" value="1"/>
</dbReference>
<dbReference type="RefSeq" id="WP_126041714.1">
    <property type="nucleotide sequence ID" value="NZ_CP034438.1"/>
</dbReference>
<protein>
    <submittedName>
        <fullName evidence="1">Uncharacterized protein</fullName>
    </submittedName>
</protein>
<dbReference type="EMBL" id="CP034438">
    <property type="protein sequence ID" value="AZN30718.1"/>
    <property type="molecule type" value="Genomic_DNA"/>
</dbReference>
<reference evidence="1 2" key="1">
    <citation type="submission" date="2018-12" db="EMBL/GenBank/DDBJ databases">
        <title>Complete genome sequence of Flaviflexus salsibiostraticola KCTC 33148.</title>
        <authorList>
            <person name="Bae J.-W."/>
        </authorList>
    </citation>
    <scope>NUCLEOTIDE SEQUENCE [LARGE SCALE GENOMIC DNA]</scope>
    <source>
        <strain evidence="1 2">KCTC 33148</strain>
    </source>
</reference>
<accession>A0A3S8ZB53</accession>
<sequence>MTIYQKPKKRAHKGFFYLNDEVVINSLSALESGKVDEIVSKTVVAREGGFSGELKGGVPGIGASVGGGKKATSEVEEEMVRTRTRFSIFDAWYALLQQEKAIGTFEGWGTEALAGVSAGDTVELRAGLSLGPLQTVMRLFLWFADQAAKPGTAFSQKGEEAKATKQGAQMMRTLMGIDNGVEDEIPLVAVPLGDEGPQVILGISPKWMIGKLGQLGGDFGIVAQVARVIPRDEEYPILRLTKDVTPTPMEIDTLKTVVSGYIAPAKELGVEVDPEESVVKGPALVLNPIESLWV</sequence>
<dbReference type="Proteomes" id="UP000270021">
    <property type="component" value="Chromosome"/>
</dbReference>
<dbReference type="InterPro" id="IPR045633">
    <property type="entry name" value="DUF6414"/>
</dbReference>
<evidence type="ECO:0000313" key="2">
    <source>
        <dbReference type="Proteomes" id="UP000270021"/>
    </source>
</evidence>
<proteinExistence type="predicted"/>
<dbReference type="OrthoDB" id="5126090at2"/>
<dbReference type="AlphaFoldDB" id="A0A3S8ZB53"/>
<organism evidence="1 2">
    <name type="scientific">Flaviflexus salsibiostraticola</name>
    <dbReference type="NCBI Taxonomy" id="1282737"/>
    <lineage>
        <taxon>Bacteria</taxon>
        <taxon>Bacillati</taxon>
        <taxon>Actinomycetota</taxon>
        <taxon>Actinomycetes</taxon>
        <taxon>Actinomycetales</taxon>
        <taxon>Actinomycetaceae</taxon>
        <taxon>Flaviflexus</taxon>
    </lineage>
</organism>
<name>A0A3S8ZB53_9ACTO</name>
<keyword evidence="2" id="KW-1185">Reference proteome</keyword>
<dbReference type="KEGG" id="fsl:EJO69_10690"/>